<keyword evidence="5" id="KW-0732">Signal</keyword>
<keyword evidence="8" id="KW-1185">Reference proteome</keyword>
<evidence type="ECO:0000259" key="6">
    <source>
        <dbReference type="Pfam" id="PF03330"/>
    </source>
</evidence>
<evidence type="ECO:0000256" key="5">
    <source>
        <dbReference type="SAM" id="SignalP"/>
    </source>
</evidence>
<keyword evidence="3" id="KW-0564">Palmitate</keyword>
<dbReference type="SUPFAM" id="SSF50685">
    <property type="entry name" value="Barwin-like endoglucanases"/>
    <property type="match status" value="1"/>
</dbReference>
<organism evidence="7 8">
    <name type="scientific">Lonepinella koalarum</name>
    <dbReference type="NCBI Taxonomy" id="53417"/>
    <lineage>
        <taxon>Bacteria</taxon>
        <taxon>Pseudomonadati</taxon>
        <taxon>Pseudomonadota</taxon>
        <taxon>Gammaproteobacteria</taxon>
        <taxon>Pasteurellales</taxon>
        <taxon>Pasteurellaceae</taxon>
        <taxon>Lonepinella</taxon>
    </lineage>
</organism>
<comment type="subcellular location">
    <subcellularLocation>
        <location evidence="3">Cell membrane</location>
        <topology evidence="3">Lipid-anchor</topology>
    </subcellularLocation>
</comment>
<dbReference type="Pfam" id="PF03330">
    <property type="entry name" value="DPBB_1"/>
    <property type="match status" value="1"/>
</dbReference>
<keyword evidence="3" id="KW-0472">Membrane</keyword>
<evidence type="ECO:0000256" key="2">
    <source>
        <dbReference type="ARBA" id="ARBA00023316"/>
    </source>
</evidence>
<evidence type="ECO:0000256" key="1">
    <source>
        <dbReference type="ARBA" id="ARBA00023239"/>
    </source>
</evidence>
<dbReference type="CDD" id="cd22268">
    <property type="entry name" value="DPBB_RlpA-like"/>
    <property type="match status" value="1"/>
</dbReference>
<feature type="chain" id="PRO_5023987604" description="Endolytic peptidoglycan transglycosylase RlpA" evidence="5">
    <location>
        <begin position="24"/>
        <end position="162"/>
    </location>
</feature>
<keyword evidence="1 3" id="KW-0456">Lyase</keyword>
<reference evidence="7 8" key="1">
    <citation type="submission" date="2019-03" db="EMBL/GenBank/DDBJ databases">
        <title>Genomic Encyclopedia of Type Strains, Phase IV (KMG-IV): sequencing the most valuable type-strain genomes for metagenomic binning, comparative biology and taxonomic classification.</title>
        <authorList>
            <person name="Goeker M."/>
        </authorList>
    </citation>
    <scope>NUCLEOTIDE SEQUENCE [LARGE SCALE GENOMIC DNA]</scope>
    <source>
        <strain evidence="7 8">DSM 10053</strain>
    </source>
</reference>
<evidence type="ECO:0000313" key="7">
    <source>
        <dbReference type="EMBL" id="TCK67144.1"/>
    </source>
</evidence>
<dbReference type="GO" id="GO:0071555">
    <property type="term" value="P:cell wall organization"/>
    <property type="evidence" value="ECO:0007669"/>
    <property type="project" value="UniProtKB-KW"/>
</dbReference>
<comment type="similarity">
    <text evidence="3 4">Belongs to the RlpA family.</text>
</comment>
<dbReference type="EC" id="4.2.2.-" evidence="3"/>
<dbReference type="InterPro" id="IPR009009">
    <property type="entry name" value="RlpA-like_DPBB"/>
</dbReference>
<gene>
    <name evidence="3" type="primary">rlpA</name>
    <name evidence="7" type="ORF">EV692_2052</name>
</gene>
<comment type="function">
    <text evidence="3">Lytic transglycosylase with a strong preference for naked glycan strands that lack stem peptides.</text>
</comment>
<feature type="signal peptide" evidence="5">
    <location>
        <begin position="1"/>
        <end position="23"/>
    </location>
</feature>
<dbReference type="Gene3D" id="2.40.40.10">
    <property type="entry name" value="RlpA-like domain"/>
    <property type="match status" value="1"/>
</dbReference>
<keyword evidence="3 7" id="KW-0449">Lipoprotein</keyword>
<dbReference type="PROSITE" id="PS51257">
    <property type="entry name" value="PROKAR_LIPOPROTEIN"/>
    <property type="match status" value="1"/>
</dbReference>
<dbReference type="NCBIfam" id="TIGR00413">
    <property type="entry name" value="rlpA"/>
    <property type="match status" value="1"/>
</dbReference>
<feature type="domain" description="RlpA-like protein double-psi beta-barrel" evidence="6">
    <location>
        <begin position="65"/>
        <end position="154"/>
    </location>
</feature>
<dbReference type="AlphaFoldDB" id="A0A4R1KQ49"/>
<dbReference type="Proteomes" id="UP000295496">
    <property type="component" value="Unassembled WGS sequence"/>
</dbReference>
<dbReference type="EMBL" id="SMGJ01000007">
    <property type="protein sequence ID" value="TCK67144.1"/>
    <property type="molecule type" value="Genomic_DNA"/>
</dbReference>
<dbReference type="GO" id="GO:0000270">
    <property type="term" value="P:peptidoglycan metabolic process"/>
    <property type="evidence" value="ECO:0007669"/>
    <property type="project" value="UniProtKB-UniRule"/>
</dbReference>
<sequence>MHKFKLLLAICLAFFLTSCTSSAQATKSTPTVNLAKIAKINDKNIYTVNGKKYTNISTGSAHYEKTGKASYYHQKFHGNRTASGEIYNSTKLTAAHRTLPIGTHVLVTNLKNNRQVVVRINDRGPFTKSRVIDLSRSAASQLGMISSGVANVKVEKLHLVRN</sequence>
<dbReference type="RefSeq" id="WP_132302623.1">
    <property type="nucleotide sequence ID" value="NZ_CP170642.1"/>
</dbReference>
<evidence type="ECO:0000313" key="8">
    <source>
        <dbReference type="Proteomes" id="UP000295496"/>
    </source>
</evidence>
<proteinExistence type="inferred from homology"/>
<keyword evidence="2 3" id="KW-0961">Cell wall biogenesis/degradation</keyword>
<dbReference type="InterPro" id="IPR034718">
    <property type="entry name" value="RlpA"/>
</dbReference>
<name>A0A4R1KQ49_9PAST</name>
<dbReference type="InterPro" id="IPR012997">
    <property type="entry name" value="RplA"/>
</dbReference>
<keyword evidence="3" id="KW-1003">Cell membrane</keyword>
<dbReference type="PANTHER" id="PTHR34183:SF1">
    <property type="entry name" value="ENDOLYTIC PEPTIDOGLYCAN TRANSGLYCOSYLASE RLPA"/>
    <property type="match status" value="1"/>
</dbReference>
<evidence type="ECO:0000256" key="3">
    <source>
        <dbReference type="HAMAP-Rule" id="MF_02071"/>
    </source>
</evidence>
<dbReference type="PANTHER" id="PTHR34183">
    <property type="entry name" value="ENDOLYTIC PEPTIDOGLYCAN TRANSGLYCOSYLASE RLPA"/>
    <property type="match status" value="1"/>
</dbReference>
<dbReference type="GO" id="GO:0009279">
    <property type="term" value="C:cell outer membrane"/>
    <property type="evidence" value="ECO:0007669"/>
    <property type="project" value="TreeGrafter"/>
</dbReference>
<accession>A0A4R1KQ49</accession>
<dbReference type="GO" id="GO:0005886">
    <property type="term" value="C:plasma membrane"/>
    <property type="evidence" value="ECO:0007669"/>
    <property type="project" value="UniProtKB-SubCell"/>
</dbReference>
<protein>
    <recommendedName>
        <fullName evidence="3">Endolytic peptidoglycan transglycosylase RlpA</fullName>
        <ecNumber evidence="3">4.2.2.-</ecNumber>
    </recommendedName>
</protein>
<evidence type="ECO:0000256" key="4">
    <source>
        <dbReference type="RuleBase" id="RU003495"/>
    </source>
</evidence>
<dbReference type="GO" id="GO:0008932">
    <property type="term" value="F:lytic endotransglycosylase activity"/>
    <property type="evidence" value="ECO:0007669"/>
    <property type="project" value="UniProtKB-UniRule"/>
</dbReference>
<dbReference type="InterPro" id="IPR036908">
    <property type="entry name" value="RlpA-like_sf"/>
</dbReference>
<dbReference type="HAMAP" id="MF_02071">
    <property type="entry name" value="RlpA"/>
    <property type="match status" value="1"/>
</dbReference>
<comment type="caution">
    <text evidence="7">The sequence shown here is derived from an EMBL/GenBank/DDBJ whole genome shotgun (WGS) entry which is preliminary data.</text>
</comment>